<keyword evidence="2" id="KW-1185">Reference proteome</keyword>
<name>B5VW09_LIMMA</name>
<comment type="caution">
    <text evidence="1">The sequence shown here is derived from an EMBL/GenBank/DDBJ whole genome shotgun (WGS) entry which is preliminary data.</text>
</comment>
<gene>
    <name evidence="1" type="ORF">AmaxDRAFT_0701</name>
</gene>
<organism evidence="1 2">
    <name type="scientific">Limnospira maxima CS-328</name>
    <dbReference type="NCBI Taxonomy" id="513049"/>
    <lineage>
        <taxon>Bacteria</taxon>
        <taxon>Bacillati</taxon>
        <taxon>Cyanobacteriota</taxon>
        <taxon>Cyanophyceae</taxon>
        <taxon>Oscillatoriophycideae</taxon>
        <taxon>Oscillatoriales</taxon>
        <taxon>Sirenicapillariaceae</taxon>
        <taxon>Limnospira</taxon>
    </lineage>
</organism>
<sequence>MEEVEDRLSLFDDPRLRRLVIGLRLRQRGYNGVG</sequence>
<evidence type="ECO:0000313" key="1">
    <source>
        <dbReference type="EMBL" id="EDZ96370.1"/>
    </source>
</evidence>
<accession>B5VW09</accession>
<evidence type="ECO:0000313" key="2">
    <source>
        <dbReference type="Proteomes" id="UP000004061"/>
    </source>
</evidence>
<proteinExistence type="predicted"/>
<reference evidence="1 2" key="1">
    <citation type="journal article" date="2011" name="Appl. Environ. Microbiol.">
        <title>Contribution of a Sodium Ion Gradient to Energy Conservation during Fermentation in the Cyanobacterium Arthrospira (Spirulina) maxima CS-328.</title>
        <authorList>
            <person name="Carrieri D."/>
            <person name="Ananyev G."/>
            <person name="Lenz O."/>
            <person name="Bryant D.A."/>
            <person name="Dismukes G.C."/>
        </authorList>
    </citation>
    <scope>NUCLEOTIDE SEQUENCE [LARGE SCALE GENOMIC DNA]</scope>
    <source>
        <strain evidence="1 2">CS-328</strain>
    </source>
</reference>
<dbReference type="Proteomes" id="UP000004061">
    <property type="component" value="Unassembled WGS sequence"/>
</dbReference>
<dbReference type="EMBL" id="ABYK01000004">
    <property type="protein sequence ID" value="EDZ96370.1"/>
    <property type="molecule type" value="Genomic_DNA"/>
</dbReference>
<protein>
    <submittedName>
        <fullName evidence="1">Uncharacterized protein</fullName>
    </submittedName>
</protein>
<dbReference type="AlphaFoldDB" id="B5VW09"/>